<name>A0A2U3EA95_PURLI</name>
<reference evidence="3" key="1">
    <citation type="submission" date="2015-05" db="EMBL/GenBank/DDBJ databases">
        <authorList>
            <person name="Wang D.B."/>
            <person name="Wang M."/>
        </authorList>
    </citation>
    <scope>NUCLEOTIDE SEQUENCE</scope>
    <source>
        <strain evidence="3">36-1</strain>
    </source>
</reference>
<keyword evidence="5" id="KW-1185">Reference proteome</keyword>
<feature type="compositionally biased region" description="Basic and acidic residues" evidence="1">
    <location>
        <begin position="91"/>
        <end position="106"/>
    </location>
</feature>
<dbReference type="Proteomes" id="UP000245956">
    <property type="component" value="Unassembled WGS sequence"/>
</dbReference>
<dbReference type="EMBL" id="LCWV01000007">
    <property type="protein sequence ID" value="PWI71429.1"/>
    <property type="molecule type" value="Genomic_DNA"/>
</dbReference>
<evidence type="ECO:0000313" key="2">
    <source>
        <dbReference type="EMBL" id="KAK4092853.1"/>
    </source>
</evidence>
<accession>A0A2U3EA95</accession>
<dbReference type="Proteomes" id="UP001287286">
    <property type="component" value="Unassembled WGS sequence"/>
</dbReference>
<proteinExistence type="predicted"/>
<evidence type="ECO:0000313" key="3">
    <source>
        <dbReference type="EMBL" id="PWI71429.1"/>
    </source>
</evidence>
<evidence type="ECO:0000313" key="5">
    <source>
        <dbReference type="Proteomes" id="UP001287286"/>
    </source>
</evidence>
<organism evidence="3 4">
    <name type="scientific">Purpureocillium lilacinum</name>
    <name type="common">Paecilomyces lilacinus</name>
    <dbReference type="NCBI Taxonomy" id="33203"/>
    <lineage>
        <taxon>Eukaryota</taxon>
        <taxon>Fungi</taxon>
        <taxon>Dikarya</taxon>
        <taxon>Ascomycota</taxon>
        <taxon>Pezizomycotina</taxon>
        <taxon>Sordariomycetes</taxon>
        <taxon>Hypocreomycetidae</taxon>
        <taxon>Hypocreales</taxon>
        <taxon>Ophiocordycipitaceae</taxon>
        <taxon>Purpureocillium</taxon>
    </lineage>
</organism>
<protein>
    <submittedName>
        <fullName evidence="3">Uncharacterized protein</fullName>
    </submittedName>
</protein>
<feature type="region of interest" description="Disordered" evidence="1">
    <location>
        <begin position="90"/>
        <end position="126"/>
    </location>
</feature>
<dbReference type="AlphaFoldDB" id="A0A2U3EA95"/>
<reference evidence="2" key="3">
    <citation type="submission" date="2023-11" db="EMBL/GenBank/DDBJ databases">
        <authorList>
            <person name="Beijen E."/>
            <person name="Ohm R.A."/>
        </authorList>
    </citation>
    <scope>NUCLEOTIDE SEQUENCE</scope>
    <source>
        <strain evidence="2">CBS 150709</strain>
    </source>
</reference>
<comment type="caution">
    <text evidence="3">The sequence shown here is derived from an EMBL/GenBank/DDBJ whole genome shotgun (WGS) entry which is preliminary data.</text>
</comment>
<gene>
    <name evidence="3" type="ORF">PCL_11523</name>
    <name evidence="2" type="ORF">Purlil1_2778</name>
</gene>
<dbReference type="EMBL" id="JAWRVI010000007">
    <property type="protein sequence ID" value="KAK4092853.1"/>
    <property type="molecule type" value="Genomic_DNA"/>
</dbReference>
<feature type="compositionally biased region" description="Polar residues" evidence="1">
    <location>
        <begin position="107"/>
        <end position="118"/>
    </location>
</feature>
<reference evidence="3 4" key="2">
    <citation type="journal article" date="2016" name="Front. Microbiol.">
        <title>Genome and transcriptome sequences reveal the specific parasitism of the nematophagous Purpureocillium lilacinum 36-1.</title>
        <authorList>
            <person name="Xie J."/>
            <person name="Li S."/>
            <person name="Mo C."/>
            <person name="Xiao X."/>
            <person name="Peng D."/>
            <person name="Wang G."/>
            <person name="Xiao Y."/>
        </authorList>
    </citation>
    <scope>NUCLEOTIDE SEQUENCE [LARGE SCALE GENOMIC DNA]</scope>
    <source>
        <strain evidence="3 4">36-1</strain>
    </source>
</reference>
<evidence type="ECO:0000313" key="4">
    <source>
        <dbReference type="Proteomes" id="UP000245956"/>
    </source>
</evidence>
<evidence type="ECO:0000256" key="1">
    <source>
        <dbReference type="SAM" id="MobiDB-lite"/>
    </source>
</evidence>
<feature type="region of interest" description="Disordered" evidence="1">
    <location>
        <begin position="45"/>
        <end position="69"/>
    </location>
</feature>
<reference evidence="2 5" key="4">
    <citation type="journal article" date="2024" name="Microbiol. Resour. Announc.">
        <title>Genome annotations for the ascomycete fungi Trichoderma harzianum, Trichoderma aggressivum, and Purpureocillium lilacinum.</title>
        <authorList>
            <person name="Beijen E.P.W."/>
            <person name="Ohm R.A."/>
        </authorList>
    </citation>
    <scope>NUCLEOTIDE SEQUENCE [LARGE SCALE GENOMIC DNA]</scope>
    <source>
        <strain evidence="2 5">CBS 150709</strain>
    </source>
</reference>
<sequence length="126" mass="13992">MGKAEVLTRGEARHGRYGMGKAWHGMAWQGSAHGMAWDWRAWDGATRRRRRRRPRGADMEWTEPADGLLPGVDAARSAHGMVPYGAVRFGMTREEGQARRKDESQARKQGSTSKQGSKGTRGQGRA</sequence>